<dbReference type="EnsemblBacteria" id="ABF43466">
    <property type="protein sequence ID" value="ABF43466"/>
    <property type="gene ID" value="Acid345_4466"/>
</dbReference>
<evidence type="ECO:0000313" key="2">
    <source>
        <dbReference type="Proteomes" id="UP000002432"/>
    </source>
</evidence>
<accession>Q1II34</accession>
<dbReference type="STRING" id="204669.Acid345_4466"/>
<gene>
    <name evidence="1" type="ordered locus">Acid345_4466</name>
</gene>
<dbReference type="OrthoDB" id="2623694at2"/>
<protein>
    <submittedName>
        <fullName evidence="1">Uncharacterized protein</fullName>
    </submittedName>
</protein>
<organism evidence="1 2">
    <name type="scientific">Koribacter versatilis (strain Ellin345)</name>
    <dbReference type="NCBI Taxonomy" id="204669"/>
    <lineage>
        <taxon>Bacteria</taxon>
        <taxon>Pseudomonadati</taxon>
        <taxon>Acidobacteriota</taxon>
        <taxon>Terriglobia</taxon>
        <taxon>Terriglobales</taxon>
        <taxon>Candidatus Korobacteraceae</taxon>
        <taxon>Candidatus Korobacter</taxon>
    </lineage>
</organism>
<reference evidence="1 2" key="1">
    <citation type="journal article" date="2009" name="Appl. Environ. Microbiol.">
        <title>Three genomes from the phylum Acidobacteria provide insight into the lifestyles of these microorganisms in soils.</title>
        <authorList>
            <person name="Ward N.L."/>
            <person name="Challacombe J.F."/>
            <person name="Janssen P.H."/>
            <person name="Henrissat B."/>
            <person name="Coutinho P.M."/>
            <person name="Wu M."/>
            <person name="Xie G."/>
            <person name="Haft D.H."/>
            <person name="Sait M."/>
            <person name="Badger J."/>
            <person name="Barabote R.D."/>
            <person name="Bradley B."/>
            <person name="Brettin T.S."/>
            <person name="Brinkac L.M."/>
            <person name="Bruce D."/>
            <person name="Creasy T."/>
            <person name="Daugherty S.C."/>
            <person name="Davidsen T.M."/>
            <person name="DeBoy R.T."/>
            <person name="Detter J.C."/>
            <person name="Dodson R.J."/>
            <person name="Durkin A.S."/>
            <person name="Ganapathy A."/>
            <person name="Gwinn-Giglio M."/>
            <person name="Han C.S."/>
            <person name="Khouri H."/>
            <person name="Kiss H."/>
            <person name="Kothari S.P."/>
            <person name="Madupu R."/>
            <person name="Nelson K.E."/>
            <person name="Nelson W.C."/>
            <person name="Paulsen I."/>
            <person name="Penn K."/>
            <person name="Ren Q."/>
            <person name="Rosovitz M.J."/>
            <person name="Selengut J.D."/>
            <person name="Shrivastava S."/>
            <person name="Sullivan S.A."/>
            <person name="Tapia R."/>
            <person name="Thompson L.S."/>
            <person name="Watkins K.L."/>
            <person name="Yang Q."/>
            <person name="Yu C."/>
            <person name="Zafar N."/>
            <person name="Zhou L."/>
            <person name="Kuske C.R."/>
        </authorList>
    </citation>
    <scope>NUCLEOTIDE SEQUENCE [LARGE SCALE GENOMIC DNA]</scope>
    <source>
        <strain evidence="1 2">Ellin345</strain>
    </source>
</reference>
<name>Q1II34_KORVE</name>
<proteinExistence type="predicted"/>
<dbReference type="AlphaFoldDB" id="Q1II34"/>
<dbReference type="RefSeq" id="WP_011525263.1">
    <property type="nucleotide sequence ID" value="NC_008009.1"/>
</dbReference>
<dbReference type="HOGENOM" id="CLU_1935263_0_0_0"/>
<dbReference type="EMBL" id="CP000360">
    <property type="protein sequence ID" value="ABF43466.1"/>
    <property type="molecule type" value="Genomic_DNA"/>
</dbReference>
<evidence type="ECO:0000313" key="1">
    <source>
        <dbReference type="EMBL" id="ABF43466.1"/>
    </source>
</evidence>
<dbReference type="KEGG" id="aba:Acid345_4466"/>
<dbReference type="eggNOG" id="ENOG5030NC1">
    <property type="taxonomic scope" value="Bacteria"/>
</dbReference>
<dbReference type="Proteomes" id="UP000002432">
    <property type="component" value="Chromosome"/>
</dbReference>
<keyword evidence="2" id="KW-1185">Reference proteome</keyword>
<sequence>MALSAAHLFDMNLSVFESDRKFSLVSYTWSHGQLLLRSPRPDDSSLPRIDVLFKDVRALDLRASFSGMKIVLADETLLANFPSKAAEMIEPGLQIFELTSNGWTGFVLAGAYFVHEDFGSPFDPSALLNE</sequence>